<protein>
    <submittedName>
        <fullName evidence="2">Uncharacterized protein</fullName>
    </submittedName>
</protein>
<evidence type="ECO:0000313" key="3">
    <source>
        <dbReference type="Proteomes" id="UP000823775"/>
    </source>
</evidence>
<evidence type="ECO:0000313" key="2">
    <source>
        <dbReference type="EMBL" id="MCE2055501.1"/>
    </source>
</evidence>
<name>A0ABS8W3M2_DATST</name>
<organism evidence="2 3">
    <name type="scientific">Datura stramonium</name>
    <name type="common">Jimsonweed</name>
    <name type="synonym">Common thornapple</name>
    <dbReference type="NCBI Taxonomy" id="4076"/>
    <lineage>
        <taxon>Eukaryota</taxon>
        <taxon>Viridiplantae</taxon>
        <taxon>Streptophyta</taxon>
        <taxon>Embryophyta</taxon>
        <taxon>Tracheophyta</taxon>
        <taxon>Spermatophyta</taxon>
        <taxon>Magnoliopsida</taxon>
        <taxon>eudicotyledons</taxon>
        <taxon>Gunneridae</taxon>
        <taxon>Pentapetalae</taxon>
        <taxon>asterids</taxon>
        <taxon>lamiids</taxon>
        <taxon>Solanales</taxon>
        <taxon>Solanaceae</taxon>
        <taxon>Solanoideae</taxon>
        <taxon>Datureae</taxon>
        <taxon>Datura</taxon>
    </lineage>
</organism>
<dbReference type="Proteomes" id="UP000823775">
    <property type="component" value="Unassembled WGS sequence"/>
</dbReference>
<dbReference type="PANTHER" id="PTHR34945:SF4">
    <property type="entry name" value="2-OXOGLUTARATE (2OG) AND FE(II)-DEPENDENT OXYGENASE SUPERFAMILY PROTEIN"/>
    <property type="match status" value="1"/>
</dbReference>
<proteinExistence type="predicted"/>
<keyword evidence="3" id="KW-1185">Reference proteome</keyword>
<accession>A0ABS8W3M2</accession>
<comment type="caution">
    <text evidence="2">The sequence shown here is derived from an EMBL/GenBank/DDBJ whole genome shotgun (WGS) entry which is preliminary data.</text>
</comment>
<evidence type="ECO:0000256" key="1">
    <source>
        <dbReference type="SAM" id="MobiDB-lite"/>
    </source>
</evidence>
<gene>
    <name evidence="2" type="ORF">HAX54_042771</name>
</gene>
<feature type="compositionally biased region" description="Basic and acidic residues" evidence="1">
    <location>
        <begin position="120"/>
        <end position="135"/>
    </location>
</feature>
<feature type="region of interest" description="Disordered" evidence="1">
    <location>
        <begin position="113"/>
        <end position="135"/>
    </location>
</feature>
<dbReference type="SUPFAM" id="SSF51197">
    <property type="entry name" value="Clavaminate synthase-like"/>
    <property type="match status" value="1"/>
</dbReference>
<sequence length="135" mass="15220">MLEFCFPLEPIEFSMHSKRGRLPFKTSPDTIIVTIGDQLEEWSDGKFRSADGEKGTCGEIVKNFDAGEWVESKIGTDYGDRNGEIFRLAMRPADGRSSAVTDSENNRWIRRSGVLTAEAENDRHSDDGNQKVDFK</sequence>
<dbReference type="EMBL" id="JACEIK010006322">
    <property type="protein sequence ID" value="MCE2055501.1"/>
    <property type="molecule type" value="Genomic_DNA"/>
</dbReference>
<reference evidence="2 3" key="1">
    <citation type="journal article" date="2021" name="BMC Genomics">
        <title>Datura genome reveals duplications of psychoactive alkaloid biosynthetic genes and high mutation rate following tissue culture.</title>
        <authorList>
            <person name="Rajewski A."/>
            <person name="Carter-House D."/>
            <person name="Stajich J."/>
            <person name="Litt A."/>
        </authorList>
    </citation>
    <scope>NUCLEOTIDE SEQUENCE [LARGE SCALE GENOMIC DNA]</scope>
    <source>
        <strain evidence="2">AR-01</strain>
    </source>
</reference>
<dbReference type="PANTHER" id="PTHR34945">
    <property type="entry name" value="2-OXOGLUTARATE (2OG) AND FE(II)-DEPENDENT OXYGENASE SUPERFAMILY PROTEIN"/>
    <property type="match status" value="1"/>
</dbReference>